<feature type="compositionally biased region" description="Basic and acidic residues" evidence="18">
    <location>
        <begin position="11"/>
        <end position="31"/>
    </location>
</feature>
<dbReference type="Proteomes" id="UP000069272">
    <property type="component" value="Chromosome 3R"/>
</dbReference>
<dbReference type="VEuPathDB" id="VectorBase:AALB017741"/>
<dbReference type="Pfam" id="PF05652">
    <property type="entry name" value="DcpS"/>
    <property type="match status" value="1"/>
</dbReference>
<dbReference type="Pfam" id="PF02544">
    <property type="entry name" value="Steroid_dh"/>
    <property type="match status" value="1"/>
</dbReference>
<dbReference type="GO" id="GO:0006629">
    <property type="term" value="P:lipid metabolic process"/>
    <property type="evidence" value="ECO:0007669"/>
    <property type="project" value="InterPro"/>
</dbReference>
<dbReference type="PANTHER" id="PTHR12978">
    <property type="entry name" value="HISTIDINE TRIAD HIT PROTEIN MEMBER"/>
    <property type="match status" value="1"/>
</dbReference>
<evidence type="ECO:0000256" key="19">
    <source>
        <dbReference type="SAM" id="Phobius"/>
    </source>
</evidence>
<evidence type="ECO:0000256" key="6">
    <source>
        <dbReference type="ARBA" id="ARBA00012520"/>
    </source>
</evidence>
<keyword evidence="13 19" id="KW-0472">Membrane</keyword>
<evidence type="ECO:0000313" key="21">
    <source>
        <dbReference type="EnsemblMetazoa" id="AALB010544-PA"/>
    </source>
</evidence>
<reference evidence="21" key="2">
    <citation type="submission" date="2022-08" db="UniProtKB">
        <authorList>
            <consortium name="EnsemblMetazoa"/>
        </authorList>
    </citation>
    <scope>IDENTIFICATION</scope>
    <source>
        <strain evidence="21">STECLA/ALBI9_A</strain>
    </source>
</reference>
<keyword evidence="8 19" id="KW-0812">Transmembrane</keyword>
<evidence type="ECO:0000256" key="5">
    <source>
        <dbReference type="ARBA" id="ARBA00010208"/>
    </source>
</evidence>
<dbReference type="EC" id="3.6.1.59" evidence="6"/>
<dbReference type="InterPro" id="IPR019193">
    <property type="entry name" value="UBQ-conj_enz_E2-bd_prot"/>
</dbReference>
<proteinExistence type="inferred from homology"/>
<dbReference type="GO" id="GO:0016627">
    <property type="term" value="F:oxidoreductase activity, acting on the CH-CH group of donors"/>
    <property type="evidence" value="ECO:0007669"/>
    <property type="project" value="InterPro"/>
</dbReference>
<dbReference type="VEuPathDB" id="VectorBase:AALB20_038690"/>
<comment type="similarity">
    <text evidence="4">Belongs to the steroid 5-alpha reductase family.</text>
</comment>
<dbReference type="InterPro" id="IPR008594">
    <property type="entry name" value="DcpS/DCS2"/>
</dbReference>
<evidence type="ECO:0000256" key="9">
    <source>
        <dbReference type="ARBA" id="ARBA00022801"/>
    </source>
</evidence>
<evidence type="ECO:0000256" key="15">
    <source>
        <dbReference type="ARBA" id="ARBA00029885"/>
    </source>
</evidence>
<evidence type="ECO:0000313" key="22">
    <source>
        <dbReference type="Proteomes" id="UP000069272"/>
    </source>
</evidence>
<feature type="compositionally biased region" description="Basic and acidic residues" evidence="18">
    <location>
        <begin position="106"/>
        <end position="127"/>
    </location>
</feature>
<keyword evidence="11 19" id="KW-1133">Transmembrane helix</keyword>
<evidence type="ECO:0000256" key="18">
    <source>
        <dbReference type="SAM" id="MobiDB-lite"/>
    </source>
</evidence>
<dbReference type="VEuPathDB" id="VectorBase:AALB20_033916"/>
<dbReference type="GO" id="GO:0000290">
    <property type="term" value="P:deadenylation-dependent decapping of nuclear-transcribed mRNA"/>
    <property type="evidence" value="ECO:0007669"/>
    <property type="project" value="InterPro"/>
</dbReference>
<dbReference type="InterPro" id="IPR011145">
    <property type="entry name" value="Scavenger_mRNA_decap_enz_N"/>
</dbReference>
<protein>
    <recommendedName>
        <fullName evidence="7">m7GpppX diphosphatase</fullName>
        <ecNumber evidence="6">3.6.1.59</ecNumber>
    </recommendedName>
    <alternativeName>
        <fullName evidence="16">Decapping scavenger enzyme</fullName>
    </alternativeName>
    <alternativeName>
        <fullName evidence="15">Scavenger mRNA-decapping enzyme DcpS</fullName>
    </alternativeName>
</protein>
<dbReference type="GO" id="GO:0000340">
    <property type="term" value="F:RNA 7-methylguanosine cap binding"/>
    <property type="evidence" value="ECO:0007669"/>
    <property type="project" value="TreeGrafter"/>
</dbReference>
<dbReference type="Gene3D" id="3.10.20.90">
    <property type="entry name" value="Phosphatidylinositol 3-kinase Catalytic Subunit, Chain A, domain 1"/>
    <property type="match status" value="1"/>
</dbReference>
<dbReference type="GO" id="GO:0000932">
    <property type="term" value="C:P-body"/>
    <property type="evidence" value="ECO:0007669"/>
    <property type="project" value="TreeGrafter"/>
</dbReference>
<evidence type="ECO:0000256" key="8">
    <source>
        <dbReference type="ARBA" id="ARBA00022692"/>
    </source>
</evidence>
<dbReference type="InterPro" id="IPR036265">
    <property type="entry name" value="HIT-like_sf"/>
</dbReference>
<evidence type="ECO:0000256" key="14">
    <source>
        <dbReference type="ARBA" id="ARBA00023242"/>
    </source>
</evidence>
<comment type="similarity">
    <text evidence="5">Belongs to the HIT family.</text>
</comment>
<dbReference type="SUPFAM" id="SSF102860">
    <property type="entry name" value="mRNA decapping enzyme DcpS N-terminal domain"/>
    <property type="match status" value="1"/>
</dbReference>
<reference evidence="21 22" key="1">
    <citation type="journal article" date="2017" name="G3 (Bethesda)">
        <title>The Physical Genome Mapping of Anopheles albimanus Corrected Scaffold Misassemblies and Identified Interarm Rearrangements in Genus Anopheles.</title>
        <authorList>
            <person name="Artemov G.N."/>
            <person name="Peery A.N."/>
            <person name="Jiang X."/>
            <person name="Tu Z."/>
            <person name="Stegniy V.N."/>
            <person name="Sharakhova M.V."/>
            <person name="Sharakhov I.V."/>
        </authorList>
    </citation>
    <scope>NUCLEOTIDE SEQUENCE [LARGE SCALE GENOMIC DNA]</scope>
    <source>
        <strain evidence="21 22">ALBI9_A</strain>
    </source>
</reference>
<evidence type="ECO:0000256" key="12">
    <source>
        <dbReference type="ARBA" id="ARBA00023002"/>
    </source>
</evidence>
<keyword evidence="10" id="KW-0256">Endoplasmic reticulum</keyword>
<evidence type="ECO:0000256" key="17">
    <source>
        <dbReference type="ARBA" id="ARBA00048222"/>
    </source>
</evidence>
<dbReference type="STRING" id="7167.A0A182FVF9"/>
<evidence type="ECO:0000256" key="13">
    <source>
        <dbReference type="ARBA" id="ARBA00023136"/>
    </source>
</evidence>
<dbReference type="SUPFAM" id="SSF54197">
    <property type="entry name" value="HIT-like"/>
    <property type="match status" value="1"/>
</dbReference>
<evidence type="ECO:0000256" key="7">
    <source>
        <dbReference type="ARBA" id="ARBA00015636"/>
    </source>
</evidence>
<evidence type="ECO:0000256" key="10">
    <source>
        <dbReference type="ARBA" id="ARBA00022824"/>
    </source>
</evidence>
<evidence type="ECO:0000256" key="4">
    <source>
        <dbReference type="ARBA" id="ARBA00007742"/>
    </source>
</evidence>
<dbReference type="GO" id="GO:0005783">
    <property type="term" value="C:endoplasmic reticulum"/>
    <property type="evidence" value="ECO:0007669"/>
    <property type="project" value="UniProtKB-SubCell"/>
</dbReference>
<evidence type="ECO:0000256" key="3">
    <source>
        <dbReference type="ARBA" id="ARBA00004240"/>
    </source>
</evidence>
<keyword evidence="12" id="KW-0560">Oxidoreductase</keyword>
<dbReference type="PROSITE" id="PS50053">
    <property type="entry name" value="UBIQUITIN_2"/>
    <property type="match status" value="1"/>
</dbReference>
<dbReference type="AlphaFoldDB" id="A0A182FVF9"/>
<evidence type="ECO:0000256" key="1">
    <source>
        <dbReference type="ARBA" id="ARBA00004123"/>
    </source>
</evidence>
<feature type="region of interest" description="Disordered" evidence="18">
    <location>
        <begin position="1"/>
        <end position="35"/>
    </location>
</feature>
<dbReference type="InterPro" id="IPR000626">
    <property type="entry name" value="Ubiquitin-like_dom"/>
</dbReference>
<name>A0A182FVF9_ANOAL</name>
<organism evidence="21 22">
    <name type="scientific">Anopheles albimanus</name>
    <name type="common">New world malaria mosquito</name>
    <dbReference type="NCBI Taxonomy" id="7167"/>
    <lineage>
        <taxon>Eukaryota</taxon>
        <taxon>Metazoa</taxon>
        <taxon>Ecdysozoa</taxon>
        <taxon>Arthropoda</taxon>
        <taxon>Hexapoda</taxon>
        <taxon>Insecta</taxon>
        <taxon>Pterygota</taxon>
        <taxon>Neoptera</taxon>
        <taxon>Endopterygota</taxon>
        <taxon>Diptera</taxon>
        <taxon>Nematocera</taxon>
        <taxon>Culicoidea</taxon>
        <taxon>Culicidae</taxon>
        <taxon>Anophelinae</taxon>
        <taxon>Anopheles</taxon>
    </lineage>
</organism>
<keyword evidence="14" id="KW-0539">Nucleus</keyword>
<comment type="subcellular location">
    <subcellularLocation>
        <location evidence="3">Endoplasmic reticulum</location>
    </subcellularLocation>
    <subcellularLocation>
        <location evidence="2">Membrane</location>
        <topology evidence="2">Multi-pass membrane protein</topology>
    </subcellularLocation>
    <subcellularLocation>
        <location evidence="1">Nucleus</location>
    </subcellularLocation>
</comment>
<keyword evidence="22" id="KW-1185">Reference proteome</keyword>
<dbReference type="GO" id="GO:0005634">
    <property type="term" value="C:nucleus"/>
    <property type="evidence" value="ECO:0007669"/>
    <property type="project" value="UniProtKB-SubCell"/>
</dbReference>
<feature type="transmembrane region" description="Helical" evidence="19">
    <location>
        <begin position="983"/>
        <end position="1015"/>
    </location>
</feature>
<dbReference type="CDD" id="cd01801">
    <property type="entry name" value="Ubl_TECR_like"/>
    <property type="match status" value="1"/>
</dbReference>
<sequence>MIETSAAEPKTTSKDSNIDESQHPQRQHEGQPAEQQRVGEICYDLAHFRTVRVLNNNSTHKSVCLLGHFANLPSPEKQAIVVLEKRSFTEAQVLTPKLNGDDEQQQENHKSESENEKSSLGETKTADDGAPSVREQTFFTSRSRLEKEFVNDIYGNFLCTVDPALNRLKVTIIYPAEEKHIVKYTVQNRFLVEETPELYKRVTLPHLDQGQLSLEWLYNVLDHRKESERIVFEDPCDENGFILLPDLKWDGKTVEQLYLLALVRRRDIRSLRDLTADHLPLLKNVRSRGIAAIKERYGIGADQLRIYLHYQPTFYHLHMHFTYLRHDPPGVGCDKAHLLSTVISNLEILPDYYQRATLTYALKETDRLYEKIRAQTVEETEEPSAKRHKSDISISHMALSTGNIERVLIELRPRLQSANFFISFRRKFAETDSTTIDLANDRLTIGTKGEHEKYEIRVGDFFKLHTQTLSSLVIKNQYLCFRVNTNESEFGSELLGFQRDGSATTGDELLRLLCNIESGKRYRLLCNNCRGPMDDATEGILFNRVLELPSEQMDSEDWFCHRHDHQHQHGEPEGSEQLQHKSGDFKSKLEPQRNDLLFGSFYALLHRSVLPRIHIRSNRFLYCKRCLQYLGTTRKNSSSVKLWYEHIRFQQMDSTEQLVRSLFSTSDSLELFRLLVRKTVREFNIVSSFGLPPMMKLMFELRRPGLEGDIFYLLLQIMDSQLSVFRIDQKRLDEASGAAMEIEILDAKSSKSIGKCRVSGPDATLQSLKSEVQKLKPSLTVHRQSFRLEPRGKALKESETLNALGVSSGGKLYVRDLGPQISWKGVFLAEYAGPIFVYLIFYQRPSLIYSNAELPMSTTASIAAACWVAHYAKRLLETLFVHRFSHATMPLRNLFKNCSYYWAFAGYVAYHVNHPLFTEPCQAMVYAGLGTFIVSELGNFSIHILLRNLRPAGSNVRKIPVPDANPLTQLFNFVSCPNYTYEFLSWVGFTLMTSCIPAGLFAFAGMYQMTVWALGKHRNYKKEFKDYPKGRKAIIPFLL</sequence>
<evidence type="ECO:0000256" key="11">
    <source>
        <dbReference type="ARBA" id="ARBA00022989"/>
    </source>
</evidence>
<feature type="domain" description="Ubiquitin-like" evidence="20">
    <location>
        <begin position="761"/>
        <end position="814"/>
    </location>
</feature>
<keyword evidence="9" id="KW-0378">Hydrolase</keyword>
<feature type="region of interest" description="Disordered" evidence="18">
    <location>
        <begin position="93"/>
        <end position="133"/>
    </location>
</feature>
<dbReference type="FunFam" id="3.10.20.90:FF:000131">
    <property type="entry name" value="trans-2,3-enoyl-CoA reductase-like"/>
    <property type="match status" value="1"/>
</dbReference>
<dbReference type="EnsemblMetazoa" id="AALB010544-RA">
    <property type="protein sequence ID" value="AALB010544-PA"/>
    <property type="gene ID" value="AALB010544"/>
</dbReference>
<evidence type="ECO:0000256" key="2">
    <source>
        <dbReference type="ARBA" id="ARBA00004141"/>
    </source>
</evidence>
<dbReference type="GO" id="GO:0016020">
    <property type="term" value="C:membrane"/>
    <property type="evidence" value="ECO:0007669"/>
    <property type="project" value="UniProtKB-SubCell"/>
</dbReference>
<dbReference type="PROSITE" id="PS50244">
    <property type="entry name" value="S5A_REDUCTASE"/>
    <property type="match status" value="1"/>
</dbReference>
<dbReference type="Pfam" id="PF09814">
    <property type="entry name" value="HECT_2"/>
    <property type="match status" value="1"/>
</dbReference>
<dbReference type="Gene3D" id="3.30.200.40">
    <property type="entry name" value="Scavenger mRNA decapping enzyme, N-terminal domain"/>
    <property type="match status" value="1"/>
</dbReference>
<dbReference type="GO" id="GO:0140932">
    <property type="term" value="F:5'-(N(7)-methyl 5'-triphosphoguanosine)-[mRNA] diphosphatase activity"/>
    <property type="evidence" value="ECO:0007669"/>
    <property type="project" value="UniProtKB-EC"/>
</dbReference>
<dbReference type="FunFam" id="3.30.428.10:FF:000006">
    <property type="entry name" value="m7GpppX diphosphatase"/>
    <property type="match status" value="1"/>
</dbReference>
<evidence type="ECO:0000256" key="16">
    <source>
        <dbReference type="ARBA" id="ARBA00030609"/>
    </source>
</evidence>
<dbReference type="PANTHER" id="PTHR12978:SF0">
    <property type="entry name" value="M7GPPPX DIPHOSPHATASE"/>
    <property type="match status" value="1"/>
</dbReference>
<dbReference type="InterPro" id="IPR001104">
    <property type="entry name" value="3-oxo-5_a-steroid_4-DH_C"/>
</dbReference>
<dbReference type="InterPro" id="IPR049127">
    <property type="entry name" value="TECR-like_N"/>
</dbReference>
<accession>A0A182FVF9</accession>
<dbReference type="Pfam" id="PF21696">
    <property type="entry name" value="TECR_N"/>
    <property type="match status" value="1"/>
</dbReference>
<comment type="catalytic activity">
    <reaction evidence="17">
        <text>a 5'-end (N(7)-methyl 5'-triphosphoguanosine)-ribonucleoside in mRNA + H2O = N(7)-methyl-GMP + a 5'-end diphospho-ribonucleoside in mRNA + 2 H(+)</text>
        <dbReference type="Rhea" id="RHEA:65388"/>
        <dbReference type="Rhea" id="RHEA-COMP:17165"/>
        <dbReference type="Rhea" id="RHEA-COMP:17167"/>
        <dbReference type="ChEBI" id="CHEBI:15377"/>
        <dbReference type="ChEBI" id="CHEBI:15378"/>
        <dbReference type="ChEBI" id="CHEBI:58285"/>
        <dbReference type="ChEBI" id="CHEBI:156461"/>
        <dbReference type="ChEBI" id="CHEBI:167616"/>
        <dbReference type="EC" id="3.6.1.59"/>
    </reaction>
</comment>
<dbReference type="Gene3D" id="3.30.428.10">
    <property type="entry name" value="HIT-like"/>
    <property type="match status" value="1"/>
</dbReference>
<dbReference type="Pfam" id="PF11969">
    <property type="entry name" value="DcpS_C"/>
    <property type="match status" value="1"/>
</dbReference>
<evidence type="ECO:0000259" key="20">
    <source>
        <dbReference type="PROSITE" id="PS50053"/>
    </source>
</evidence>